<evidence type="ECO:0000313" key="3">
    <source>
        <dbReference type="Proteomes" id="UP000000925"/>
    </source>
</evidence>
<proteinExistence type="predicted"/>
<sequence>MSHDEPSINNNVLTFLGTLGALATFALVVFIAYLPTKADPADLAAKETRQLKADEARAAGIAKLEGYEVVNAQDKVARIPVDVAMEQVIASYTAEPAAEAETVEPASTEAAQ</sequence>
<dbReference type="OrthoDB" id="1524226at2"/>
<dbReference type="Proteomes" id="UP000000925">
    <property type="component" value="Chromosome"/>
</dbReference>
<feature type="transmembrane region" description="Helical" evidence="1">
    <location>
        <begin position="12"/>
        <end position="34"/>
    </location>
</feature>
<name>D5EKH1_CORAD</name>
<dbReference type="RefSeq" id="WP_013041778.1">
    <property type="nucleotide sequence ID" value="NC_014008.1"/>
</dbReference>
<keyword evidence="3" id="KW-1185">Reference proteome</keyword>
<reference evidence="2 3" key="1">
    <citation type="journal article" date="2010" name="Stand. Genomic Sci.">
        <title>Complete genome sequence of Coraliomargarita akajimensis type strain (04OKA010-24).</title>
        <authorList>
            <person name="Mavromatis K."/>
            <person name="Abt B."/>
            <person name="Brambilla E."/>
            <person name="Lapidus A."/>
            <person name="Copeland A."/>
            <person name="Deshpande S."/>
            <person name="Nolan M."/>
            <person name="Lucas S."/>
            <person name="Tice H."/>
            <person name="Cheng J.F."/>
            <person name="Han C."/>
            <person name="Detter J.C."/>
            <person name="Woyke T."/>
            <person name="Goodwin L."/>
            <person name="Pitluck S."/>
            <person name="Held B."/>
            <person name="Brettin T."/>
            <person name="Tapia R."/>
            <person name="Ivanova N."/>
            <person name="Mikhailova N."/>
            <person name="Pati A."/>
            <person name="Liolios K."/>
            <person name="Chen A."/>
            <person name="Palaniappan K."/>
            <person name="Land M."/>
            <person name="Hauser L."/>
            <person name="Chang Y.J."/>
            <person name="Jeffries C.D."/>
            <person name="Rohde M."/>
            <person name="Goker M."/>
            <person name="Bristow J."/>
            <person name="Eisen J.A."/>
            <person name="Markowitz V."/>
            <person name="Hugenholtz P."/>
            <person name="Klenk H.P."/>
            <person name="Kyrpides N.C."/>
        </authorList>
    </citation>
    <scope>NUCLEOTIDE SEQUENCE [LARGE SCALE GENOMIC DNA]</scope>
    <source>
        <strain evidence="3">DSM 45221 / IAM 15411 / JCM 23193 / KCTC 12865</strain>
    </source>
</reference>
<keyword evidence="1" id="KW-0812">Transmembrane</keyword>
<dbReference type="AlphaFoldDB" id="D5EKH1"/>
<keyword evidence="1" id="KW-1133">Transmembrane helix</keyword>
<evidence type="ECO:0000313" key="2">
    <source>
        <dbReference type="EMBL" id="ADE53052.1"/>
    </source>
</evidence>
<keyword evidence="1" id="KW-0472">Membrane</keyword>
<gene>
    <name evidence="2" type="ordered locus">Caka_0023</name>
</gene>
<dbReference type="KEGG" id="caa:Caka_0023"/>
<accession>D5EKH1</accession>
<organism evidence="2 3">
    <name type="scientific">Coraliomargarita akajimensis (strain DSM 45221 / IAM 15411 / JCM 23193 / KCTC 12865 / 04OKA010-24)</name>
    <dbReference type="NCBI Taxonomy" id="583355"/>
    <lineage>
        <taxon>Bacteria</taxon>
        <taxon>Pseudomonadati</taxon>
        <taxon>Verrucomicrobiota</taxon>
        <taxon>Opitutia</taxon>
        <taxon>Puniceicoccales</taxon>
        <taxon>Coraliomargaritaceae</taxon>
        <taxon>Coraliomargarita</taxon>
    </lineage>
</organism>
<dbReference type="EMBL" id="CP001998">
    <property type="protein sequence ID" value="ADE53052.1"/>
    <property type="molecule type" value="Genomic_DNA"/>
</dbReference>
<dbReference type="STRING" id="583355.Caka_0023"/>
<protein>
    <submittedName>
        <fullName evidence="2">Uncharacterized protein</fullName>
    </submittedName>
</protein>
<dbReference type="HOGENOM" id="CLU_2141653_0_0_0"/>
<evidence type="ECO:0000256" key="1">
    <source>
        <dbReference type="SAM" id="Phobius"/>
    </source>
</evidence>